<evidence type="ECO:0000313" key="4">
    <source>
        <dbReference type="Proteomes" id="UP000236333"/>
    </source>
</evidence>
<keyword evidence="4" id="KW-1185">Reference proteome</keyword>
<keyword evidence="1" id="KW-0812">Transmembrane</keyword>
<evidence type="ECO:0000313" key="3">
    <source>
        <dbReference type="EMBL" id="PNH01830.1"/>
    </source>
</evidence>
<dbReference type="InterPro" id="IPR013099">
    <property type="entry name" value="K_chnl_dom"/>
</dbReference>
<feature type="transmembrane region" description="Helical" evidence="1">
    <location>
        <begin position="80"/>
        <end position="101"/>
    </location>
</feature>
<dbReference type="EMBL" id="PGGS01000785">
    <property type="protein sequence ID" value="PNH01830.1"/>
    <property type="molecule type" value="Genomic_DNA"/>
</dbReference>
<dbReference type="Proteomes" id="UP000236333">
    <property type="component" value="Unassembled WGS sequence"/>
</dbReference>
<organism evidence="3 4">
    <name type="scientific">Tetrabaena socialis</name>
    <dbReference type="NCBI Taxonomy" id="47790"/>
    <lineage>
        <taxon>Eukaryota</taxon>
        <taxon>Viridiplantae</taxon>
        <taxon>Chlorophyta</taxon>
        <taxon>core chlorophytes</taxon>
        <taxon>Chlorophyceae</taxon>
        <taxon>CS clade</taxon>
        <taxon>Chlamydomonadales</taxon>
        <taxon>Tetrabaenaceae</taxon>
        <taxon>Tetrabaena</taxon>
    </lineage>
</organism>
<sequence length="109" mass="11940">MPRLKLFSILISILFTVYLVFALLFLLLCRNAAVHFNGIDPEADSSSLAGAYFTRLYFTTVAATTTGFGDISPKSSRARALTMLLLVLIVSYGLFMMINVAKLIRGRGA</sequence>
<dbReference type="AlphaFoldDB" id="A0A2J7ZNK1"/>
<reference evidence="3 4" key="1">
    <citation type="journal article" date="2017" name="Mol. Biol. Evol.">
        <title>The 4-celled Tetrabaena socialis nuclear genome reveals the essential components for genetic control of cell number at the origin of multicellularity in the volvocine lineage.</title>
        <authorList>
            <person name="Featherston J."/>
            <person name="Arakaki Y."/>
            <person name="Hanschen E.R."/>
            <person name="Ferris P.J."/>
            <person name="Michod R.E."/>
            <person name="Olson B.J.S.C."/>
            <person name="Nozaki H."/>
            <person name="Durand P.M."/>
        </authorList>
    </citation>
    <scope>NUCLEOTIDE SEQUENCE [LARGE SCALE GENOMIC DNA]</scope>
    <source>
        <strain evidence="3 4">NIES-571</strain>
    </source>
</reference>
<dbReference type="Pfam" id="PF07885">
    <property type="entry name" value="Ion_trans_2"/>
    <property type="match status" value="1"/>
</dbReference>
<keyword evidence="1" id="KW-1133">Transmembrane helix</keyword>
<comment type="caution">
    <text evidence="3">The sequence shown here is derived from an EMBL/GenBank/DDBJ whole genome shotgun (WGS) entry which is preliminary data.</text>
</comment>
<dbReference type="SUPFAM" id="SSF81324">
    <property type="entry name" value="Voltage-gated potassium channels"/>
    <property type="match status" value="1"/>
</dbReference>
<feature type="domain" description="Potassium channel" evidence="2">
    <location>
        <begin position="16"/>
        <end position="102"/>
    </location>
</feature>
<name>A0A2J7ZNK1_9CHLO</name>
<proteinExistence type="predicted"/>
<keyword evidence="1" id="KW-0472">Membrane</keyword>
<evidence type="ECO:0000259" key="2">
    <source>
        <dbReference type="Pfam" id="PF07885"/>
    </source>
</evidence>
<protein>
    <recommendedName>
        <fullName evidence="2">Potassium channel domain-containing protein</fullName>
    </recommendedName>
</protein>
<gene>
    <name evidence="3" type="ORF">TSOC_012261</name>
</gene>
<accession>A0A2J7ZNK1</accession>
<feature type="transmembrane region" description="Helical" evidence="1">
    <location>
        <begin position="6"/>
        <end position="28"/>
    </location>
</feature>
<evidence type="ECO:0000256" key="1">
    <source>
        <dbReference type="SAM" id="Phobius"/>
    </source>
</evidence>
<dbReference type="Gene3D" id="1.10.287.70">
    <property type="match status" value="1"/>
</dbReference>